<dbReference type="EMBL" id="JAGMWT010000013">
    <property type="protein sequence ID" value="KAH7117597.1"/>
    <property type="molecule type" value="Genomic_DNA"/>
</dbReference>
<dbReference type="SUPFAM" id="SSF48403">
    <property type="entry name" value="Ankyrin repeat"/>
    <property type="match status" value="1"/>
</dbReference>
<feature type="transmembrane region" description="Helical" evidence="2">
    <location>
        <begin position="160"/>
        <end position="184"/>
    </location>
</feature>
<reference evidence="3" key="1">
    <citation type="journal article" date="2021" name="Nat. Commun.">
        <title>Genetic determinants of endophytism in the Arabidopsis root mycobiome.</title>
        <authorList>
            <person name="Mesny F."/>
            <person name="Miyauchi S."/>
            <person name="Thiergart T."/>
            <person name="Pickel B."/>
            <person name="Atanasova L."/>
            <person name="Karlsson M."/>
            <person name="Huettel B."/>
            <person name="Barry K.W."/>
            <person name="Haridas S."/>
            <person name="Chen C."/>
            <person name="Bauer D."/>
            <person name="Andreopoulos W."/>
            <person name="Pangilinan J."/>
            <person name="LaButti K."/>
            <person name="Riley R."/>
            <person name="Lipzen A."/>
            <person name="Clum A."/>
            <person name="Drula E."/>
            <person name="Henrissat B."/>
            <person name="Kohler A."/>
            <person name="Grigoriev I.V."/>
            <person name="Martin F.M."/>
            <person name="Hacquard S."/>
        </authorList>
    </citation>
    <scope>NUCLEOTIDE SEQUENCE</scope>
    <source>
        <strain evidence="3">MPI-CAGE-CH-0243</strain>
    </source>
</reference>
<evidence type="ECO:0000313" key="3">
    <source>
        <dbReference type="EMBL" id="KAH7117597.1"/>
    </source>
</evidence>
<comment type="caution">
    <text evidence="3">The sequence shown here is derived from an EMBL/GenBank/DDBJ whole genome shotgun (WGS) entry which is preliminary data.</text>
</comment>
<evidence type="ECO:0000313" key="4">
    <source>
        <dbReference type="Proteomes" id="UP000700596"/>
    </source>
</evidence>
<name>A0A9P9DER1_9PLEO</name>
<keyword evidence="2" id="KW-0472">Membrane</keyword>
<organism evidence="3 4">
    <name type="scientific">Dendryphion nanum</name>
    <dbReference type="NCBI Taxonomy" id="256645"/>
    <lineage>
        <taxon>Eukaryota</taxon>
        <taxon>Fungi</taxon>
        <taxon>Dikarya</taxon>
        <taxon>Ascomycota</taxon>
        <taxon>Pezizomycotina</taxon>
        <taxon>Dothideomycetes</taxon>
        <taxon>Pleosporomycetidae</taxon>
        <taxon>Pleosporales</taxon>
        <taxon>Torulaceae</taxon>
        <taxon>Dendryphion</taxon>
    </lineage>
</organism>
<feature type="compositionally biased region" description="Acidic residues" evidence="1">
    <location>
        <begin position="981"/>
        <end position="1005"/>
    </location>
</feature>
<dbReference type="OrthoDB" id="3796703at2759"/>
<gene>
    <name evidence="3" type="ORF">B0J11DRAFT_570843</name>
</gene>
<dbReference type="InterPro" id="IPR036770">
    <property type="entry name" value="Ankyrin_rpt-contain_sf"/>
</dbReference>
<evidence type="ECO:0000256" key="2">
    <source>
        <dbReference type="SAM" id="Phobius"/>
    </source>
</evidence>
<feature type="transmembrane region" description="Helical" evidence="2">
    <location>
        <begin position="66"/>
        <end position="91"/>
    </location>
</feature>
<dbReference type="Gene3D" id="1.25.40.20">
    <property type="entry name" value="Ankyrin repeat-containing domain"/>
    <property type="match status" value="1"/>
</dbReference>
<evidence type="ECO:0000256" key="1">
    <source>
        <dbReference type="SAM" id="MobiDB-lite"/>
    </source>
</evidence>
<feature type="region of interest" description="Disordered" evidence="1">
    <location>
        <begin position="900"/>
        <end position="921"/>
    </location>
</feature>
<accession>A0A9P9DER1</accession>
<keyword evidence="4" id="KW-1185">Reference proteome</keyword>
<sequence length="1014" mass="115081">MVADSLLPPNLIGESSMTILMPFSVRFLFPAACLVISIIGTIIISRSPWNQTKECKEHDATINQDIGGVGVLIGLFLPCLVLLFVLGMGHFKSETSGPKELCMAQLANLLYLTINIGKAIPMKTINNLELMIAFSSIDAVNASVSMAFSDKDVLAARQLVFWGSVVQLAAFAVEGLALFNLSHFKDPLCISALPPQLPSHELSWFYWASRTVAAIFQILAACNLSPSLNTIENRSKESRSMNVTARVFWLDLPATITTSYWLFFSFVLFHGSLVLRTTSGIDTKNEMKKAIWSEWGQTANFIVAVVSISHVLYSIFRLFEPKDLRENAELAETHNGIPYWGFLKTSWKSLRSPFRKPNLEHLDELLVSDTKLKNALSPPKAQEEKEREREYRKLLEAYRKRDEEGMIDALERGAPNDMIGPDREYPIHMAARFNNIRLLKLARFCVSDPHSELVHSRSSKLSEESLFIKNADDEIPLMIAIHASAIQSIEWILKEMEGFAKILRRETEVEDLVRQAFESAIMAEKETIIPVLKIGWLNWPQLKLRENLDDDRMSSRVLSPFYFSIKNGKERVTQLLCDQHITNLAVTRNMQGPNNFQTVYALAQKTRSTDLVKRTLEDQSHDCDDANAAKLVLSAFKSFYLTERDVFVLLSGIGVHEIVTLFQIAEDAWIEASKRIWKIARIMRADDLLSETCSDSILTLWGPHHESENNYDDDEKLMRGIRQDKMAKTIRKDLREWGGRDWWYAVSGAKVGNYGVMMKALPKESDVNDMNRIRMVRDQYGCSLLGIAINPASLHQGANDKDGTRATLEEGQYEEKIKCIETLIQLKIPVTAEDILIAFRNRVGVRVFEVLLGSAEDSHTEALQLCCQGLHMYWNLDMLISVPMGRYFLGGIDMLLQSGADPTRRDSKGRTPRQSIELGSGHSTFDSISMLGLWTDRHEGASYIDRIVKLLARWEHYHEGGRQQRPNKPDPVHDGMKEGELTDQEFEYEEELRDLVYDDTEEEDSATNPRMRNP</sequence>
<protein>
    <submittedName>
        <fullName evidence="3">Uncharacterized protein</fullName>
    </submittedName>
</protein>
<dbReference type="AlphaFoldDB" id="A0A9P9DER1"/>
<feature type="compositionally biased region" description="Basic and acidic residues" evidence="1">
    <location>
        <begin position="959"/>
        <end position="980"/>
    </location>
</feature>
<feature type="transmembrane region" description="Helical" evidence="2">
    <location>
        <begin position="27"/>
        <end position="45"/>
    </location>
</feature>
<feature type="transmembrane region" description="Helical" evidence="2">
    <location>
        <begin position="204"/>
        <end position="226"/>
    </location>
</feature>
<feature type="transmembrane region" description="Helical" evidence="2">
    <location>
        <begin position="247"/>
        <end position="275"/>
    </location>
</feature>
<dbReference type="Proteomes" id="UP000700596">
    <property type="component" value="Unassembled WGS sequence"/>
</dbReference>
<proteinExistence type="predicted"/>
<feature type="region of interest" description="Disordered" evidence="1">
    <location>
        <begin position="959"/>
        <end position="1014"/>
    </location>
</feature>
<keyword evidence="2" id="KW-1133">Transmembrane helix</keyword>
<keyword evidence="2" id="KW-0812">Transmembrane</keyword>